<organism evidence="1">
    <name type="scientific">marine sediment metagenome</name>
    <dbReference type="NCBI Taxonomy" id="412755"/>
    <lineage>
        <taxon>unclassified sequences</taxon>
        <taxon>metagenomes</taxon>
        <taxon>ecological metagenomes</taxon>
    </lineage>
</organism>
<evidence type="ECO:0000313" key="1">
    <source>
        <dbReference type="EMBL" id="KKN19190.1"/>
    </source>
</evidence>
<dbReference type="Gene3D" id="3.10.490.10">
    <property type="entry name" value="Gamma-glutamyl cyclotransferase-like"/>
    <property type="match status" value="1"/>
</dbReference>
<protein>
    <recommendedName>
        <fullName evidence="2">Gamma-glutamylcyclotransferase AIG2-like domain-containing protein</fullName>
    </recommendedName>
</protein>
<proteinExistence type="predicted"/>
<name>A0A0F9NI57_9ZZZZ</name>
<reference evidence="1" key="1">
    <citation type="journal article" date="2015" name="Nature">
        <title>Complex archaea that bridge the gap between prokaryotes and eukaryotes.</title>
        <authorList>
            <person name="Spang A."/>
            <person name="Saw J.H."/>
            <person name="Jorgensen S.L."/>
            <person name="Zaremba-Niedzwiedzka K."/>
            <person name="Martijn J."/>
            <person name="Lind A.E."/>
            <person name="van Eijk R."/>
            <person name="Schleper C."/>
            <person name="Guy L."/>
            <person name="Ettema T.J."/>
        </authorList>
    </citation>
    <scope>NUCLEOTIDE SEQUENCE</scope>
</reference>
<dbReference type="AlphaFoldDB" id="A0A0F9NI57"/>
<dbReference type="EMBL" id="LAZR01003358">
    <property type="protein sequence ID" value="KKN19190.1"/>
    <property type="molecule type" value="Genomic_DNA"/>
</dbReference>
<dbReference type="CDD" id="cd06661">
    <property type="entry name" value="GGCT_like"/>
    <property type="match status" value="1"/>
</dbReference>
<gene>
    <name evidence="1" type="ORF">LCGC14_0948270</name>
</gene>
<dbReference type="InterPro" id="IPR036568">
    <property type="entry name" value="GGCT-like_sf"/>
</dbReference>
<dbReference type="InterPro" id="IPR013024">
    <property type="entry name" value="GGCT-like"/>
</dbReference>
<dbReference type="SUPFAM" id="SSF110857">
    <property type="entry name" value="Gamma-glutamyl cyclotransferase-like"/>
    <property type="match status" value="1"/>
</dbReference>
<sequence>MDPDRLTKRKKIAPELPHILAIGKLINYKPRFSRYSKKNKGGVLDIVKEENSCVYGIIYGIKEQYLYLIDKAEGVPNIYSQIILNVKIDQIINDDFRNSEFSNEEYLKCYCYEVVEKSPEEVPPSRAYIKHVKIGRDKYGVNIEQIEKIILMIGYNKDYNS</sequence>
<comment type="caution">
    <text evidence="1">The sequence shown here is derived from an EMBL/GenBank/DDBJ whole genome shotgun (WGS) entry which is preliminary data.</text>
</comment>
<evidence type="ECO:0008006" key="2">
    <source>
        <dbReference type="Google" id="ProtNLM"/>
    </source>
</evidence>
<accession>A0A0F9NI57</accession>
<dbReference type="Pfam" id="PF13772">
    <property type="entry name" value="AIG2_2"/>
    <property type="match status" value="1"/>
</dbReference>